<dbReference type="Pfam" id="PF05133">
    <property type="entry name" value="SPP1_portal"/>
    <property type="match status" value="1"/>
</dbReference>
<sequence length="589" mass="65586">MSVFDTIMNLLRKGGAKVGMVQSLTRIIDHPKITMNEDEYERIRIDRRYFSGEFPKVKYRNSDGRTQEREYVSLNMLQVSAKRMASIVFNEQCKINVNDEKTAEFVRTTLANNDFMKNFESYLESMFAMGGLAIRPYYDDISKQIKLSWAQAPTIYPLQSNSNNISNFAIASKSRRTEGDKTAYYTLLEFHEWNEKEYVVTNELYRSEELNTVGVKVPLKMLYANMSDSATFFQQEFSRPQVVYLKPAGFNNKDITSPLGLGLGSNARSTLKQINDANDQFYWEIKMGQRRVAVSSSLTKAMPDPATGVVKPFFDSDQNVFLKFTDTFGDGLGVQDLTTPIRADDYIKSINNLIKKYEMQTGFSAGTFSFSEAQGIKTATEIVSENSMTYQTRNSQTAQIERAIQELVISICELAKLNGIFNGNIPDIKDIAVDFDDGIFTDKSALLTYWATRIAAGLGTKVQALMALDGLTEEEAAKLADEINGEVIDGTSTTQENIPDVDITPALNNLNSEMKGGDVNANGQTVQQVSLNGAQIQSLVSIVQQVAAGKLPRKSAIEMIVAAYPFDIEKAESILGEAGNGFKLSEDDV</sequence>
<proteinExistence type="predicted"/>
<reference evidence="1 2" key="1">
    <citation type="submission" date="2023-03" db="EMBL/GenBank/DDBJ databases">
        <authorList>
            <person name="Shen W."/>
            <person name="Cai J."/>
        </authorList>
    </citation>
    <scope>NUCLEOTIDE SEQUENCE [LARGE SCALE GENOMIC DNA]</scope>
    <source>
        <strain evidence="1 2">P72-2</strain>
    </source>
</reference>
<dbReference type="EMBL" id="JARPYR010000002">
    <property type="protein sequence ID" value="MDT2595622.1"/>
    <property type="molecule type" value="Genomic_DNA"/>
</dbReference>
<dbReference type="Proteomes" id="UP001256547">
    <property type="component" value="Unassembled WGS sequence"/>
</dbReference>
<evidence type="ECO:0000313" key="1">
    <source>
        <dbReference type="EMBL" id="MDT2595622.1"/>
    </source>
</evidence>
<gene>
    <name evidence="1" type="ORF">P7D39_01055</name>
</gene>
<evidence type="ECO:0000313" key="2">
    <source>
        <dbReference type="Proteomes" id="UP001256547"/>
    </source>
</evidence>
<keyword evidence="2" id="KW-1185">Reference proteome</keyword>
<dbReference type="RefSeq" id="WP_311859411.1">
    <property type="nucleotide sequence ID" value="NZ_JARPYR010000002.1"/>
</dbReference>
<accession>A0ABU3ELP2</accession>
<protein>
    <submittedName>
        <fullName evidence="1">Phage portal protein</fullName>
    </submittedName>
</protein>
<dbReference type="NCBIfam" id="TIGR01542">
    <property type="entry name" value="A118_put_portal"/>
    <property type="match status" value="1"/>
</dbReference>
<comment type="caution">
    <text evidence="1">The sequence shown here is derived from an EMBL/GenBank/DDBJ whole genome shotgun (WGS) entry which is preliminary data.</text>
</comment>
<organism evidence="1 2">
    <name type="scientific">Enterococcus dongliensis</name>
    <dbReference type="NCBI Taxonomy" id="2559925"/>
    <lineage>
        <taxon>Bacteria</taxon>
        <taxon>Bacillati</taxon>
        <taxon>Bacillota</taxon>
        <taxon>Bacilli</taxon>
        <taxon>Lactobacillales</taxon>
        <taxon>Enterococcaceae</taxon>
        <taxon>Enterococcus</taxon>
    </lineage>
</organism>
<dbReference type="InterPro" id="IPR006432">
    <property type="entry name" value="Phage_portal_A118-type"/>
</dbReference>
<dbReference type="InterPro" id="IPR021145">
    <property type="entry name" value="Portal_protein_SPP1_Gp6-like"/>
</dbReference>
<name>A0ABU3ELP2_9ENTE</name>